<dbReference type="AlphaFoldDB" id="A0A2S6CA96"/>
<name>A0A2S6CA96_9PEZI</name>
<keyword evidence="3" id="KW-1185">Reference proteome</keyword>
<dbReference type="Proteomes" id="UP000237631">
    <property type="component" value="Unassembled WGS sequence"/>
</dbReference>
<sequence>MAGDNAGKDSAYEFQPCSESEIRLVTIEPAPDYDSDIHCLITHHSREDQARYDAISYSWGSDNSHSTIFCNDRQLNVTKSCELAIKALRHSSEPKMIWIDAVCIDQSNMVDKSRQVARMGDVYVNAACTFIQLGESEKIWDICDTESENSHWISLLERQWFTRTWVVQEVVLSRSLILVIGNQRIAWLDLMALCNARSICKPELFYLRAEVSHDYARRIPKSWAEQDAEVLGESLAESDKFVRHSELVLPSYSHDDNTNAGSCKGDPMKTTGVGAEGGYTKSHSIVESPSVAARSVLAHEPAMNRVSGHTNLPYWRLLGILERTRHFECSDARDKLYAILPLFAKPIPEILLPNYEKTIEETYTDLSWFILHDGQSELFANAQSSGPLPSWVADWRLRPTTEKLEEAAEIYGPALQWRNSWRAGFQLEARELLVERVAPDRIQLRGLEAEQVIGVVRRACKRIQIHSNTQTVELSFAVTLHESRSSTSVTCKSWKPAEQNLTGRGIHAYREVRLAVEKTLARKDQCLIEHRKDRGHVNGKSQPFRVWRASASATSDAGLSQVKAAFDELQNVLAAFDGIEHYDCEDLSRPADFVERQTVLSRGRCILQTSDDKLAVGPGSSKVTDLVCILFGFSTPFVLRQAGDEFKLLGECCMMSSMMAGANIDAWAARPGSEQHARDYVLI</sequence>
<comment type="caution">
    <text evidence="2">The sequence shown here is derived from an EMBL/GenBank/DDBJ whole genome shotgun (WGS) entry which is preliminary data.</text>
</comment>
<evidence type="ECO:0000313" key="3">
    <source>
        <dbReference type="Proteomes" id="UP000237631"/>
    </source>
</evidence>
<evidence type="ECO:0000313" key="2">
    <source>
        <dbReference type="EMBL" id="PPJ56649.1"/>
    </source>
</evidence>
<dbReference type="OrthoDB" id="2157530at2759"/>
<dbReference type="Pfam" id="PF06985">
    <property type="entry name" value="HET"/>
    <property type="match status" value="1"/>
</dbReference>
<dbReference type="EMBL" id="PNEN01000515">
    <property type="protein sequence ID" value="PPJ56649.1"/>
    <property type="molecule type" value="Genomic_DNA"/>
</dbReference>
<feature type="domain" description="Heterokaryon incompatibility" evidence="1">
    <location>
        <begin position="52"/>
        <end position="137"/>
    </location>
</feature>
<protein>
    <recommendedName>
        <fullName evidence="1">Heterokaryon incompatibility domain-containing protein</fullName>
    </recommendedName>
</protein>
<evidence type="ECO:0000259" key="1">
    <source>
        <dbReference type="Pfam" id="PF06985"/>
    </source>
</evidence>
<proteinExistence type="predicted"/>
<dbReference type="PANTHER" id="PTHR24148:SF64">
    <property type="entry name" value="HETEROKARYON INCOMPATIBILITY DOMAIN-CONTAINING PROTEIN"/>
    <property type="match status" value="1"/>
</dbReference>
<dbReference type="InterPro" id="IPR010730">
    <property type="entry name" value="HET"/>
</dbReference>
<gene>
    <name evidence="2" type="ORF">CBER1_01838</name>
</gene>
<reference evidence="3" key="1">
    <citation type="journal article" date="2017" name="bioRxiv">
        <title>Conservation of a gene cluster reveals novel cercosporin biosynthetic mechanisms and extends production to the genus Colletotrichum.</title>
        <authorList>
            <person name="de Jonge R."/>
            <person name="Ebert M.K."/>
            <person name="Huitt-Roehl C.R."/>
            <person name="Pal P."/>
            <person name="Suttle J.C."/>
            <person name="Spanner R.E."/>
            <person name="Neubauer J.D."/>
            <person name="Jurick W.M.II."/>
            <person name="Stott K.A."/>
            <person name="Secor G.A."/>
            <person name="Thomma B.P.H.J."/>
            <person name="Van de Peer Y."/>
            <person name="Townsend C.A."/>
            <person name="Bolton M.D."/>
        </authorList>
    </citation>
    <scope>NUCLEOTIDE SEQUENCE [LARGE SCALE GENOMIC DNA]</scope>
    <source>
        <strain evidence="3">CBS538.71</strain>
    </source>
</reference>
<accession>A0A2S6CA96</accession>
<dbReference type="InterPro" id="IPR052895">
    <property type="entry name" value="HetReg/Transcr_Mod"/>
</dbReference>
<organism evidence="2 3">
    <name type="scientific">Cercospora berteroae</name>
    <dbReference type="NCBI Taxonomy" id="357750"/>
    <lineage>
        <taxon>Eukaryota</taxon>
        <taxon>Fungi</taxon>
        <taxon>Dikarya</taxon>
        <taxon>Ascomycota</taxon>
        <taxon>Pezizomycotina</taxon>
        <taxon>Dothideomycetes</taxon>
        <taxon>Dothideomycetidae</taxon>
        <taxon>Mycosphaerellales</taxon>
        <taxon>Mycosphaerellaceae</taxon>
        <taxon>Cercospora</taxon>
    </lineage>
</organism>
<dbReference type="STRING" id="357750.A0A2S6CA96"/>
<dbReference type="PANTHER" id="PTHR24148">
    <property type="entry name" value="ANKYRIN REPEAT DOMAIN-CONTAINING PROTEIN 39 HOMOLOG-RELATED"/>
    <property type="match status" value="1"/>
</dbReference>